<dbReference type="GO" id="GO:0016987">
    <property type="term" value="F:sigma factor activity"/>
    <property type="evidence" value="ECO:0007669"/>
    <property type="project" value="UniProtKB-KW"/>
</dbReference>
<keyword evidence="1" id="KW-0805">Transcription regulation</keyword>
<dbReference type="Pfam" id="PF04542">
    <property type="entry name" value="Sigma70_r2"/>
    <property type="match status" value="1"/>
</dbReference>
<dbReference type="GO" id="GO:0006352">
    <property type="term" value="P:DNA-templated transcription initiation"/>
    <property type="evidence" value="ECO:0007669"/>
    <property type="project" value="InterPro"/>
</dbReference>
<keyword evidence="2" id="KW-0731">Sigma factor</keyword>
<name>X0TV24_9ZZZZ</name>
<accession>X0TV24</accession>
<dbReference type="PANTHER" id="PTHR43133:SF46">
    <property type="entry name" value="RNA POLYMERASE SIGMA-70 FACTOR ECF SUBFAMILY"/>
    <property type="match status" value="1"/>
</dbReference>
<dbReference type="InterPro" id="IPR013325">
    <property type="entry name" value="RNA_pol_sigma_r2"/>
</dbReference>
<comment type="caution">
    <text evidence="5">The sequence shown here is derived from an EMBL/GenBank/DDBJ whole genome shotgun (WGS) entry which is preliminary data.</text>
</comment>
<evidence type="ECO:0000313" key="5">
    <source>
        <dbReference type="EMBL" id="GAF97094.1"/>
    </source>
</evidence>
<dbReference type="Gene3D" id="1.10.1740.10">
    <property type="match status" value="1"/>
</dbReference>
<dbReference type="InterPro" id="IPR007627">
    <property type="entry name" value="RNA_pol_sigma70_r2"/>
</dbReference>
<proteinExistence type="predicted"/>
<organism evidence="5">
    <name type="scientific">marine sediment metagenome</name>
    <dbReference type="NCBI Taxonomy" id="412755"/>
    <lineage>
        <taxon>unclassified sequences</taxon>
        <taxon>metagenomes</taxon>
        <taxon>ecological metagenomes</taxon>
    </lineage>
</organism>
<feature type="non-terminal residue" evidence="5">
    <location>
        <position position="81"/>
    </location>
</feature>
<evidence type="ECO:0000259" key="4">
    <source>
        <dbReference type="Pfam" id="PF04542"/>
    </source>
</evidence>
<dbReference type="AlphaFoldDB" id="X0TV24"/>
<evidence type="ECO:0000256" key="1">
    <source>
        <dbReference type="ARBA" id="ARBA00023015"/>
    </source>
</evidence>
<dbReference type="EMBL" id="BARS01013469">
    <property type="protein sequence ID" value="GAF97094.1"/>
    <property type="molecule type" value="Genomic_DNA"/>
</dbReference>
<dbReference type="InterPro" id="IPR039425">
    <property type="entry name" value="RNA_pol_sigma-70-like"/>
</dbReference>
<evidence type="ECO:0000256" key="2">
    <source>
        <dbReference type="ARBA" id="ARBA00023082"/>
    </source>
</evidence>
<gene>
    <name evidence="5" type="ORF">S01H1_23367</name>
</gene>
<reference evidence="5" key="1">
    <citation type="journal article" date="2014" name="Front. Microbiol.">
        <title>High frequency of phylogenetically diverse reductive dehalogenase-homologous genes in deep subseafloor sedimentary metagenomes.</title>
        <authorList>
            <person name="Kawai M."/>
            <person name="Futagami T."/>
            <person name="Toyoda A."/>
            <person name="Takaki Y."/>
            <person name="Nishi S."/>
            <person name="Hori S."/>
            <person name="Arai W."/>
            <person name="Tsubouchi T."/>
            <person name="Morono Y."/>
            <person name="Uchiyama I."/>
            <person name="Ito T."/>
            <person name="Fujiyama A."/>
            <person name="Inagaki F."/>
            <person name="Takami H."/>
        </authorList>
    </citation>
    <scope>NUCLEOTIDE SEQUENCE</scope>
    <source>
        <strain evidence="5">Expedition CK06-06</strain>
    </source>
</reference>
<dbReference type="SUPFAM" id="SSF88946">
    <property type="entry name" value="Sigma2 domain of RNA polymerase sigma factors"/>
    <property type="match status" value="1"/>
</dbReference>
<protein>
    <recommendedName>
        <fullName evidence="4">RNA polymerase sigma-70 region 2 domain-containing protein</fullName>
    </recommendedName>
</protein>
<evidence type="ECO:0000256" key="3">
    <source>
        <dbReference type="ARBA" id="ARBA00023163"/>
    </source>
</evidence>
<sequence>MDSDQRDERTDQVLVTAVLAGDHDAFTALYERFHRRIYHYALKRLRDPAEAEDIAQDVFLEVYLSLGSFQGRSSLSTWMFG</sequence>
<dbReference type="PANTHER" id="PTHR43133">
    <property type="entry name" value="RNA POLYMERASE ECF-TYPE SIGMA FACTO"/>
    <property type="match status" value="1"/>
</dbReference>
<feature type="domain" description="RNA polymerase sigma-70 region 2" evidence="4">
    <location>
        <begin position="29"/>
        <end position="80"/>
    </location>
</feature>
<keyword evidence="3" id="KW-0804">Transcription</keyword>